<dbReference type="CDD" id="cd16917">
    <property type="entry name" value="HATPase_UhpB-NarQ-NarX-like"/>
    <property type="match status" value="1"/>
</dbReference>
<reference evidence="11" key="2">
    <citation type="journal article" date="2024" name="Nature">
        <title>Anoxygenic phototroph of the Chloroflexota uses a type I reaction centre.</title>
        <authorList>
            <person name="Tsuji J.M."/>
            <person name="Shaw N.A."/>
            <person name="Nagashima S."/>
            <person name="Venkiteswaran J.J."/>
            <person name="Schiff S.L."/>
            <person name="Watanabe T."/>
            <person name="Fukui M."/>
            <person name="Hanada S."/>
            <person name="Tank M."/>
            <person name="Neufeld J.D."/>
        </authorList>
    </citation>
    <scope>NUCLEOTIDE SEQUENCE</scope>
    <source>
        <strain evidence="11">L227-S17</strain>
    </source>
</reference>
<evidence type="ECO:0000256" key="2">
    <source>
        <dbReference type="ARBA" id="ARBA00012438"/>
    </source>
</evidence>
<dbReference type="Pfam" id="PF07730">
    <property type="entry name" value="HisKA_3"/>
    <property type="match status" value="1"/>
</dbReference>
<evidence type="ECO:0000313" key="12">
    <source>
        <dbReference type="Proteomes" id="UP000521676"/>
    </source>
</evidence>
<evidence type="ECO:0000256" key="8">
    <source>
        <dbReference type="ARBA" id="ARBA00023012"/>
    </source>
</evidence>
<dbReference type="Gene3D" id="3.30.565.10">
    <property type="entry name" value="Histidine kinase-like ATPase, C-terminal domain"/>
    <property type="match status" value="1"/>
</dbReference>
<keyword evidence="6 10" id="KW-0418">Kinase</keyword>
<evidence type="ECO:0000256" key="5">
    <source>
        <dbReference type="ARBA" id="ARBA00022741"/>
    </source>
</evidence>
<dbReference type="SMART" id="SM00065">
    <property type="entry name" value="GAF"/>
    <property type="match status" value="1"/>
</dbReference>
<dbReference type="SMART" id="SM00387">
    <property type="entry name" value="HATPase_c"/>
    <property type="match status" value="1"/>
</dbReference>
<dbReference type="InterPro" id="IPR003018">
    <property type="entry name" value="GAF"/>
</dbReference>
<evidence type="ECO:0000313" key="11">
    <source>
        <dbReference type="EMBL" id="WJW67259.1"/>
    </source>
</evidence>
<dbReference type="InterPro" id="IPR011712">
    <property type="entry name" value="Sig_transdc_His_kin_sub3_dim/P"/>
</dbReference>
<dbReference type="Pfam" id="PF02518">
    <property type="entry name" value="HATPase_c"/>
    <property type="match status" value="1"/>
</dbReference>
<keyword evidence="7" id="KW-0067">ATP-binding</keyword>
<dbReference type="InterPro" id="IPR050482">
    <property type="entry name" value="Sensor_HK_TwoCompSys"/>
</dbReference>
<keyword evidence="8" id="KW-0902">Two-component regulatory system</keyword>
<dbReference type="GO" id="GO:0005524">
    <property type="term" value="F:ATP binding"/>
    <property type="evidence" value="ECO:0007669"/>
    <property type="project" value="UniProtKB-KW"/>
</dbReference>
<dbReference type="Gene3D" id="1.20.5.1930">
    <property type="match status" value="1"/>
</dbReference>
<evidence type="ECO:0000256" key="1">
    <source>
        <dbReference type="ARBA" id="ARBA00000085"/>
    </source>
</evidence>
<dbReference type="EC" id="2.7.13.3" evidence="2"/>
<dbReference type="PANTHER" id="PTHR24421">
    <property type="entry name" value="NITRATE/NITRITE SENSOR PROTEIN NARX-RELATED"/>
    <property type="match status" value="1"/>
</dbReference>
<proteinExistence type="predicted"/>
<reference evidence="10 12" key="1">
    <citation type="submission" date="2020-06" db="EMBL/GenBank/DDBJ databases">
        <title>Anoxygenic phototrophic Chloroflexota member uses a Type I reaction center.</title>
        <authorList>
            <person name="Tsuji J.M."/>
            <person name="Shaw N.A."/>
            <person name="Nagashima S."/>
            <person name="Venkiteswaran J."/>
            <person name="Schiff S.L."/>
            <person name="Hanada S."/>
            <person name="Tank M."/>
            <person name="Neufeld J.D."/>
        </authorList>
    </citation>
    <scope>NUCLEOTIDE SEQUENCE [LARGE SCALE GENOMIC DNA]</scope>
    <source>
        <strain evidence="10">L227-S17</strain>
    </source>
</reference>
<dbReference type="SUPFAM" id="SSF55781">
    <property type="entry name" value="GAF domain-like"/>
    <property type="match status" value="1"/>
</dbReference>
<dbReference type="InterPro" id="IPR005467">
    <property type="entry name" value="His_kinase_dom"/>
</dbReference>
<dbReference type="EMBL" id="CP128399">
    <property type="protein sequence ID" value="WJW67259.1"/>
    <property type="molecule type" value="Genomic_DNA"/>
</dbReference>
<dbReference type="PROSITE" id="PS50109">
    <property type="entry name" value="HIS_KIN"/>
    <property type="match status" value="1"/>
</dbReference>
<dbReference type="InterPro" id="IPR036890">
    <property type="entry name" value="HATPase_C_sf"/>
</dbReference>
<dbReference type="PANTHER" id="PTHR24421:SF10">
    <property type="entry name" value="NITRATE_NITRITE SENSOR PROTEIN NARQ"/>
    <property type="match status" value="1"/>
</dbReference>
<dbReference type="RefSeq" id="WP_341469158.1">
    <property type="nucleotide sequence ID" value="NZ_CP128399.1"/>
</dbReference>
<keyword evidence="13" id="KW-1185">Reference proteome</keyword>
<dbReference type="Proteomes" id="UP000521676">
    <property type="component" value="Unassembled WGS sequence"/>
</dbReference>
<evidence type="ECO:0000313" key="13">
    <source>
        <dbReference type="Proteomes" id="UP001431572"/>
    </source>
</evidence>
<accession>A0A8T7LWY5</accession>
<dbReference type="SUPFAM" id="SSF55874">
    <property type="entry name" value="ATPase domain of HSP90 chaperone/DNA topoisomerase II/histidine kinase"/>
    <property type="match status" value="1"/>
</dbReference>
<dbReference type="Proteomes" id="UP001431572">
    <property type="component" value="Chromosome 1"/>
</dbReference>
<evidence type="ECO:0000259" key="9">
    <source>
        <dbReference type="PROSITE" id="PS50109"/>
    </source>
</evidence>
<protein>
    <recommendedName>
        <fullName evidence="2">histidine kinase</fullName>
        <ecNumber evidence="2">2.7.13.3</ecNumber>
    </recommendedName>
</protein>
<evidence type="ECO:0000313" key="10">
    <source>
        <dbReference type="EMBL" id="NWJ45387.1"/>
    </source>
</evidence>
<keyword evidence="3" id="KW-0597">Phosphoprotein</keyword>
<dbReference type="GO" id="GO:0000155">
    <property type="term" value="F:phosphorelay sensor kinase activity"/>
    <property type="evidence" value="ECO:0007669"/>
    <property type="project" value="InterPro"/>
</dbReference>
<dbReference type="EMBL" id="JACATZ010000001">
    <property type="protein sequence ID" value="NWJ45387.1"/>
    <property type="molecule type" value="Genomic_DNA"/>
</dbReference>
<dbReference type="InterPro" id="IPR003594">
    <property type="entry name" value="HATPase_dom"/>
</dbReference>
<evidence type="ECO:0000256" key="7">
    <source>
        <dbReference type="ARBA" id="ARBA00022840"/>
    </source>
</evidence>
<dbReference type="GO" id="GO:0016020">
    <property type="term" value="C:membrane"/>
    <property type="evidence" value="ECO:0007669"/>
    <property type="project" value="InterPro"/>
</dbReference>
<comment type="catalytic activity">
    <reaction evidence="1">
        <text>ATP + protein L-histidine = ADP + protein N-phospho-L-histidine.</text>
        <dbReference type="EC" id="2.7.13.3"/>
    </reaction>
</comment>
<dbReference type="Pfam" id="PF01590">
    <property type="entry name" value="GAF"/>
    <property type="match status" value="1"/>
</dbReference>
<sequence length="409" mass="45644">MLSIDRDNRDRKAAQLRAVMQVSRKINTTLDLEQLLIETVDLIKKTFDFDVVSVYLLDQYDRNYIFHTACSEADRANNNICLHAKRMHISQGMVGWVVRNEQTRLANDVSRDPYYIHCIDTQAELDMPLKVNDRCIGVLNIEQPHIDAFDPEDVPVLEILAEQIATAIDNARLHARAREAAVAEERNRLARELHDDTVQGLIGLGRQIDLLRCDLTDTLKPLSSSNEMGDENPLPPNIEKRLNRLQDSLEATISNLRLLSRDLQPKILSDLGLIAALEGLAGDISRHSGVKVKTTLNEDVAGILNPPQELNLYRVAQEALYNIVKHSKAQNACIKLTLLEDSIRLVISDDGCGFAIPEDINRLAIGGGLGVINMRQRARESGGHLKIESKPGQGTVLDLQISLSNPQNK</sequence>
<evidence type="ECO:0000256" key="3">
    <source>
        <dbReference type="ARBA" id="ARBA00022553"/>
    </source>
</evidence>
<gene>
    <name evidence="10" type="ORF">HXX08_05855</name>
    <name evidence="11" type="ORF">OZ401_000518</name>
</gene>
<keyword evidence="4" id="KW-0808">Transferase</keyword>
<keyword evidence="5" id="KW-0547">Nucleotide-binding</keyword>
<dbReference type="Gene3D" id="3.30.450.40">
    <property type="match status" value="1"/>
</dbReference>
<name>A0A8T7LWY5_9CHLR</name>
<evidence type="ECO:0000256" key="6">
    <source>
        <dbReference type="ARBA" id="ARBA00022777"/>
    </source>
</evidence>
<organism evidence="10 12">
    <name type="scientific">Candidatus Chlorohelix allophototropha</name>
    <dbReference type="NCBI Taxonomy" id="3003348"/>
    <lineage>
        <taxon>Bacteria</taxon>
        <taxon>Bacillati</taxon>
        <taxon>Chloroflexota</taxon>
        <taxon>Chloroflexia</taxon>
        <taxon>Candidatus Chloroheliales</taxon>
        <taxon>Candidatus Chloroheliaceae</taxon>
        <taxon>Candidatus Chlorohelix</taxon>
    </lineage>
</organism>
<feature type="domain" description="Histidine kinase" evidence="9">
    <location>
        <begin position="210"/>
        <end position="405"/>
    </location>
</feature>
<evidence type="ECO:0000256" key="4">
    <source>
        <dbReference type="ARBA" id="ARBA00022679"/>
    </source>
</evidence>
<dbReference type="AlphaFoldDB" id="A0A8T7LWY5"/>
<dbReference type="InterPro" id="IPR029016">
    <property type="entry name" value="GAF-like_dom_sf"/>
</dbReference>
<dbReference type="GO" id="GO:0046983">
    <property type="term" value="F:protein dimerization activity"/>
    <property type="evidence" value="ECO:0007669"/>
    <property type="project" value="InterPro"/>
</dbReference>